<dbReference type="AlphaFoldDB" id="A0A4C1W136"/>
<comment type="caution">
    <text evidence="2">The sequence shown here is derived from an EMBL/GenBank/DDBJ whole genome shotgun (WGS) entry which is preliminary data.</text>
</comment>
<name>A0A4C1W136_EUMVA</name>
<sequence>MLALRRSGAANQKRVAENQCRDRNRNKEWYRDQYCDHDGDPERTQNRNLITWGESRMRRTGIAGSMERTAHHLPRRQWRMD</sequence>
<protein>
    <submittedName>
        <fullName evidence="2">Uncharacterized protein</fullName>
    </submittedName>
</protein>
<dbReference type="Proteomes" id="UP000299102">
    <property type="component" value="Unassembled WGS sequence"/>
</dbReference>
<organism evidence="2 3">
    <name type="scientific">Eumeta variegata</name>
    <name type="common">Bagworm moth</name>
    <name type="synonym">Eumeta japonica</name>
    <dbReference type="NCBI Taxonomy" id="151549"/>
    <lineage>
        <taxon>Eukaryota</taxon>
        <taxon>Metazoa</taxon>
        <taxon>Ecdysozoa</taxon>
        <taxon>Arthropoda</taxon>
        <taxon>Hexapoda</taxon>
        <taxon>Insecta</taxon>
        <taxon>Pterygota</taxon>
        <taxon>Neoptera</taxon>
        <taxon>Endopterygota</taxon>
        <taxon>Lepidoptera</taxon>
        <taxon>Glossata</taxon>
        <taxon>Ditrysia</taxon>
        <taxon>Tineoidea</taxon>
        <taxon>Psychidae</taxon>
        <taxon>Oiketicinae</taxon>
        <taxon>Eumeta</taxon>
    </lineage>
</organism>
<evidence type="ECO:0000313" key="2">
    <source>
        <dbReference type="EMBL" id="GBP43765.1"/>
    </source>
</evidence>
<evidence type="ECO:0000256" key="1">
    <source>
        <dbReference type="SAM" id="MobiDB-lite"/>
    </source>
</evidence>
<dbReference type="EMBL" id="BGZK01000442">
    <property type="protein sequence ID" value="GBP43765.1"/>
    <property type="molecule type" value="Genomic_DNA"/>
</dbReference>
<evidence type="ECO:0000313" key="3">
    <source>
        <dbReference type="Proteomes" id="UP000299102"/>
    </source>
</evidence>
<keyword evidence="3" id="KW-1185">Reference proteome</keyword>
<accession>A0A4C1W136</accession>
<feature type="region of interest" description="Disordered" evidence="1">
    <location>
        <begin position="1"/>
        <end position="22"/>
    </location>
</feature>
<gene>
    <name evidence="2" type="ORF">EVAR_28940_1</name>
</gene>
<reference evidence="2 3" key="1">
    <citation type="journal article" date="2019" name="Commun. Biol.">
        <title>The bagworm genome reveals a unique fibroin gene that provides high tensile strength.</title>
        <authorList>
            <person name="Kono N."/>
            <person name="Nakamura H."/>
            <person name="Ohtoshi R."/>
            <person name="Tomita M."/>
            <person name="Numata K."/>
            <person name="Arakawa K."/>
        </authorList>
    </citation>
    <scope>NUCLEOTIDE SEQUENCE [LARGE SCALE GENOMIC DNA]</scope>
</reference>
<feature type="compositionally biased region" description="Basic residues" evidence="1">
    <location>
        <begin position="71"/>
        <end position="81"/>
    </location>
</feature>
<feature type="region of interest" description="Disordered" evidence="1">
    <location>
        <begin position="60"/>
        <end position="81"/>
    </location>
</feature>
<proteinExistence type="predicted"/>